<evidence type="ECO:0000256" key="3">
    <source>
        <dbReference type="SAM" id="Coils"/>
    </source>
</evidence>
<dbReference type="HOGENOM" id="CLU_2312385_0_0_1"/>
<dbReference type="OMA" id="YEDLEHQ"/>
<reference evidence="4" key="2">
    <citation type="submission" date="2025-08" db="UniProtKB">
        <authorList>
            <consortium name="Ensembl"/>
        </authorList>
    </citation>
    <scope>IDENTIFICATION</scope>
</reference>
<reference evidence="5" key="1">
    <citation type="submission" date="2003-08" db="EMBL/GenBank/DDBJ databases">
        <authorList>
            <person name="Birren B."/>
            <person name="Nusbaum C."/>
            <person name="Abebe A."/>
            <person name="Abouelleil A."/>
            <person name="Adekoya E."/>
            <person name="Ait-zahra M."/>
            <person name="Allen N."/>
            <person name="Allen T."/>
            <person name="An P."/>
            <person name="Anderson M."/>
            <person name="Anderson S."/>
            <person name="Arachchi H."/>
            <person name="Armbruster J."/>
            <person name="Bachantsang P."/>
            <person name="Baldwin J."/>
            <person name="Barry A."/>
            <person name="Bayul T."/>
            <person name="Blitshsteyn B."/>
            <person name="Bloom T."/>
            <person name="Blye J."/>
            <person name="Boguslavskiy L."/>
            <person name="Borowsky M."/>
            <person name="Boukhgalter B."/>
            <person name="Brunache A."/>
            <person name="Butler J."/>
            <person name="Calixte N."/>
            <person name="Calvo S."/>
            <person name="Camarata J."/>
            <person name="Campo K."/>
            <person name="Chang J."/>
            <person name="Cheshatsang Y."/>
            <person name="Citroen M."/>
            <person name="Collymore A."/>
            <person name="Considine T."/>
            <person name="Cook A."/>
            <person name="Cooke P."/>
            <person name="Corum B."/>
            <person name="Cuomo C."/>
            <person name="David R."/>
            <person name="Dawoe T."/>
            <person name="Degray S."/>
            <person name="Dodge S."/>
            <person name="Dooley K."/>
            <person name="Dorje P."/>
            <person name="Dorjee K."/>
            <person name="Dorris L."/>
            <person name="Duffey N."/>
            <person name="Dupes A."/>
            <person name="Elkins T."/>
            <person name="Engels R."/>
            <person name="Erickson J."/>
            <person name="Farina A."/>
            <person name="Faro S."/>
            <person name="Ferreira P."/>
            <person name="Fischer H."/>
            <person name="Fitzgerald M."/>
            <person name="Foley K."/>
            <person name="Gage D."/>
            <person name="Galagan J."/>
            <person name="Gearin G."/>
            <person name="Gnerre S."/>
            <person name="Gnirke A."/>
            <person name="Goyette A."/>
            <person name="Graham J."/>
            <person name="Grandbois E."/>
            <person name="Gyaltsen K."/>
            <person name="Hafez N."/>
            <person name="Hagopian D."/>
            <person name="Hagos B."/>
            <person name="Hall J."/>
            <person name="Hatcher B."/>
            <person name="Heller A."/>
            <person name="Higgins H."/>
            <person name="Honan T."/>
            <person name="Horn A."/>
            <person name="Houde N."/>
            <person name="Hughes L."/>
            <person name="Hulme W."/>
            <person name="Husby E."/>
            <person name="Iliev I."/>
            <person name="Jaffe D."/>
            <person name="Jones C."/>
            <person name="Kamal M."/>
            <person name="Kamat A."/>
            <person name="Kamvysselis M."/>
            <person name="Karlsson E."/>
            <person name="Kells C."/>
            <person name="Kieu A."/>
            <person name="Kisner P."/>
            <person name="Kodira C."/>
            <person name="Kulbokas E."/>
            <person name="Labutti K."/>
            <person name="Lama D."/>
            <person name="Landers T."/>
            <person name="Leger J."/>
            <person name="Levine S."/>
            <person name="Lewis D."/>
            <person name="Lewis T."/>
            <person name="Lindblad-toh K."/>
            <person name="Liu X."/>
            <person name="Lokyitsang T."/>
            <person name="Lokyitsang Y."/>
            <person name="Lucien O."/>
            <person name="Lui A."/>
            <person name="Ma L.J."/>
            <person name="Mabbitt R."/>
            <person name="Macdonald J."/>
            <person name="Maclean C."/>
            <person name="Major J."/>
            <person name="Manning J."/>
            <person name="Marabella R."/>
            <person name="Maru K."/>
            <person name="Matthews C."/>
            <person name="Mauceli E."/>
            <person name="Mccarthy M."/>
            <person name="Mcdonough S."/>
            <person name="Mcghee T."/>
            <person name="Meldrim J."/>
            <person name="Meneus L."/>
            <person name="Mesirov J."/>
            <person name="Mihalev A."/>
            <person name="Mihova T."/>
            <person name="Mikkelsen T."/>
            <person name="Mlenga V."/>
            <person name="Moru K."/>
            <person name="Mozes J."/>
            <person name="Mulrain L."/>
            <person name="Munson G."/>
            <person name="Naylor J."/>
            <person name="Newes C."/>
            <person name="Nguyen C."/>
            <person name="Nguyen N."/>
            <person name="Nguyen T."/>
            <person name="Nicol R."/>
            <person name="Nielsen C."/>
            <person name="Nizzari M."/>
            <person name="Norbu C."/>
            <person name="Norbu N."/>
            <person name="O'donnell P."/>
            <person name="Okoawo O."/>
            <person name="O'leary S."/>
            <person name="Omotosho B."/>
            <person name="O'neill K."/>
            <person name="Osman S."/>
            <person name="Parker S."/>
            <person name="Perrin D."/>
            <person name="Phunkhang P."/>
            <person name="Piqani B."/>
            <person name="Purcell S."/>
            <person name="Rachupka T."/>
            <person name="Ramasamy U."/>
            <person name="Rameau R."/>
            <person name="Ray V."/>
            <person name="Raymond C."/>
            <person name="Retta R."/>
            <person name="Richardson S."/>
            <person name="Rise C."/>
            <person name="Rodriguez J."/>
            <person name="Rogers J."/>
            <person name="Rogov P."/>
            <person name="Rutman M."/>
            <person name="Schupbach R."/>
            <person name="Seaman C."/>
            <person name="Settipalli S."/>
            <person name="Sharpe T."/>
            <person name="Sheridan J."/>
            <person name="Sherpa N."/>
            <person name="Shi J."/>
            <person name="Smirnov S."/>
            <person name="Smith C."/>
            <person name="Sougnez C."/>
            <person name="Spencer B."/>
            <person name="Stalker J."/>
            <person name="Stange-thomann N."/>
            <person name="Stavropoulos S."/>
            <person name="Stetson K."/>
            <person name="Stone C."/>
            <person name="Stone S."/>
            <person name="Stubbs M."/>
            <person name="Talamas J."/>
            <person name="Tchuinga P."/>
            <person name="Tenzing P."/>
            <person name="Tesfaye S."/>
            <person name="Theodore J."/>
            <person name="Thoulutsang Y."/>
            <person name="Topham K."/>
            <person name="Towey S."/>
            <person name="Tsamla T."/>
            <person name="Tsomo N."/>
            <person name="Vallee D."/>
            <person name="Vassiliev H."/>
            <person name="Venkataraman V."/>
            <person name="Vinson J."/>
            <person name="Vo A."/>
            <person name="Wade C."/>
            <person name="Wang S."/>
            <person name="Wangchuk T."/>
            <person name="Wangdi T."/>
            <person name="Whittaker C."/>
            <person name="Wilkinson J."/>
            <person name="Wu Y."/>
            <person name="Wyman D."/>
            <person name="Yadav S."/>
            <person name="Yang S."/>
            <person name="Yang X."/>
            <person name="Yeager S."/>
            <person name="Yee E."/>
            <person name="Young G."/>
            <person name="Zainoun J."/>
            <person name="Zembeck L."/>
            <person name="Zimmer A."/>
            <person name="Zody M."/>
            <person name="Lander E."/>
        </authorList>
    </citation>
    <scope>NUCLEOTIDE SEQUENCE [LARGE SCALE GENOMIC DNA]</scope>
</reference>
<evidence type="ECO:0000256" key="2">
    <source>
        <dbReference type="ARBA" id="ARBA00023054"/>
    </source>
</evidence>
<sequence>METADEIIARLTSELEDAQLEKVQAAEYGLQVLEENRQLQHQYEDLEHQLEATQHELENARHEFDLSTKALHTTKSKTKKAFCEGELREDSLEKQCKDIE</sequence>
<name>H2ZKX0_CIOSA</name>
<dbReference type="Ensembl" id="ENSCSAVT00000018434.1">
    <property type="protein sequence ID" value="ENSCSAVP00000018236.1"/>
    <property type="gene ID" value="ENSCSAVG00000010723.1"/>
</dbReference>
<dbReference type="InParanoid" id="H2ZKX0"/>
<dbReference type="GO" id="GO:0005829">
    <property type="term" value="C:cytosol"/>
    <property type="evidence" value="ECO:0007669"/>
    <property type="project" value="TreeGrafter"/>
</dbReference>
<proteinExistence type="inferred from homology"/>
<keyword evidence="5" id="KW-1185">Reference proteome</keyword>
<evidence type="ECO:0000256" key="1">
    <source>
        <dbReference type="ARBA" id="ARBA00010061"/>
    </source>
</evidence>
<dbReference type="InterPro" id="IPR018477">
    <property type="entry name" value="BICD"/>
</dbReference>
<evidence type="ECO:0008006" key="6">
    <source>
        <dbReference type="Google" id="ProtNLM"/>
    </source>
</evidence>
<reference evidence="4" key="3">
    <citation type="submission" date="2025-09" db="UniProtKB">
        <authorList>
            <consortium name="Ensembl"/>
        </authorList>
    </citation>
    <scope>IDENTIFICATION</scope>
</reference>
<dbReference type="STRING" id="51511.ENSCSAVP00000018236"/>
<dbReference type="GO" id="GO:0034452">
    <property type="term" value="F:dynactin binding"/>
    <property type="evidence" value="ECO:0007669"/>
    <property type="project" value="TreeGrafter"/>
</dbReference>
<accession>H2ZKX0</accession>
<dbReference type="GO" id="GO:0070840">
    <property type="term" value="F:dynein complex binding"/>
    <property type="evidence" value="ECO:0007669"/>
    <property type="project" value="InterPro"/>
</dbReference>
<feature type="coiled-coil region" evidence="3">
    <location>
        <begin position="1"/>
        <end position="63"/>
    </location>
</feature>
<comment type="similarity">
    <text evidence="1">Belongs to the BicD family.</text>
</comment>
<dbReference type="GO" id="GO:0008093">
    <property type="term" value="F:cytoskeletal anchor activity"/>
    <property type="evidence" value="ECO:0007669"/>
    <property type="project" value="InterPro"/>
</dbReference>
<evidence type="ECO:0000313" key="5">
    <source>
        <dbReference type="Proteomes" id="UP000007875"/>
    </source>
</evidence>
<dbReference type="PANTHER" id="PTHR31233">
    <property type="entry name" value="BICAUDAL D FAMILY MEMBER"/>
    <property type="match status" value="1"/>
</dbReference>
<dbReference type="GO" id="GO:0005794">
    <property type="term" value="C:Golgi apparatus"/>
    <property type="evidence" value="ECO:0007669"/>
    <property type="project" value="TreeGrafter"/>
</dbReference>
<dbReference type="PANTHER" id="PTHR31233:SF6">
    <property type="entry name" value="PROTEIN BICAUDAL D"/>
    <property type="match status" value="1"/>
</dbReference>
<protein>
    <recommendedName>
        <fullName evidence="6">HAP1 N-terminal domain-containing protein</fullName>
    </recommendedName>
</protein>
<dbReference type="GO" id="GO:0070507">
    <property type="term" value="P:regulation of microtubule cytoskeleton organization"/>
    <property type="evidence" value="ECO:0007669"/>
    <property type="project" value="TreeGrafter"/>
</dbReference>
<dbReference type="AlphaFoldDB" id="H2ZKX0"/>
<dbReference type="GO" id="GO:0072393">
    <property type="term" value="P:microtubule anchoring at microtubule organizing center"/>
    <property type="evidence" value="ECO:0007669"/>
    <property type="project" value="TreeGrafter"/>
</dbReference>
<organism evidence="4 5">
    <name type="scientific">Ciona savignyi</name>
    <name type="common">Pacific transparent sea squirt</name>
    <dbReference type="NCBI Taxonomy" id="51511"/>
    <lineage>
        <taxon>Eukaryota</taxon>
        <taxon>Metazoa</taxon>
        <taxon>Chordata</taxon>
        <taxon>Tunicata</taxon>
        <taxon>Ascidiacea</taxon>
        <taxon>Phlebobranchia</taxon>
        <taxon>Cionidae</taxon>
        <taxon>Ciona</taxon>
    </lineage>
</organism>
<dbReference type="Proteomes" id="UP000007875">
    <property type="component" value="Unassembled WGS sequence"/>
</dbReference>
<evidence type="ECO:0000313" key="4">
    <source>
        <dbReference type="Ensembl" id="ENSCSAVP00000018236.1"/>
    </source>
</evidence>
<keyword evidence="2 3" id="KW-0175">Coiled coil</keyword>